<dbReference type="PROSITE" id="PS50088">
    <property type="entry name" value="ANK_REPEAT"/>
    <property type="match status" value="3"/>
</dbReference>
<feature type="repeat" description="ANK" evidence="3">
    <location>
        <begin position="172"/>
        <end position="204"/>
    </location>
</feature>
<evidence type="ECO:0000256" key="3">
    <source>
        <dbReference type="PROSITE-ProRule" id="PRU00023"/>
    </source>
</evidence>
<evidence type="ECO:0000313" key="5">
    <source>
        <dbReference type="EMBL" id="KAG2940517.1"/>
    </source>
</evidence>
<dbReference type="PANTHER" id="PTHR24161:SF85">
    <property type="entry name" value="PALMITOYLTRANSFERASE HIP14"/>
    <property type="match status" value="1"/>
</dbReference>
<feature type="repeat" description="ANK" evidence="3">
    <location>
        <begin position="139"/>
        <end position="167"/>
    </location>
</feature>
<organism evidence="9 10">
    <name type="scientific">Phytophthora cactorum</name>
    <dbReference type="NCBI Taxonomy" id="29920"/>
    <lineage>
        <taxon>Eukaryota</taxon>
        <taxon>Sar</taxon>
        <taxon>Stramenopiles</taxon>
        <taxon>Oomycota</taxon>
        <taxon>Peronosporomycetes</taxon>
        <taxon>Peronosporales</taxon>
        <taxon>Peronosporaceae</taxon>
        <taxon>Phytophthora</taxon>
    </lineage>
</organism>
<dbReference type="PRINTS" id="PR01415">
    <property type="entry name" value="ANKYRIN"/>
</dbReference>
<dbReference type="Gene3D" id="1.25.40.20">
    <property type="entry name" value="Ankyrin repeat-containing domain"/>
    <property type="match status" value="2"/>
</dbReference>
<evidence type="ECO:0000313" key="4">
    <source>
        <dbReference type="EMBL" id="KAG2860269.1"/>
    </source>
</evidence>
<dbReference type="AlphaFoldDB" id="A0A329SNI6"/>
<evidence type="ECO:0000313" key="7">
    <source>
        <dbReference type="EMBL" id="KAG2984378.1"/>
    </source>
</evidence>
<evidence type="ECO:0000256" key="2">
    <source>
        <dbReference type="ARBA" id="ARBA00023043"/>
    </source>
</evidence>
<dbReference type="Proteomes" id="UP000760860">
    <property type="component" value="Unassembled WGS sequence"/>
</dbReference>
<dbReference type="EMBL" id="MJFZ01000097">
    <property type="protein sequence ID" value="RAW38081.1"/>
    <property type="molecule type" value="Genomic_DNA"/>
</dbReference>
<dbReference type="InterPro" id="IPR002110">
    <property type="entry name" value="Ankyrin_rpt"/>
</dbReference>
<dbReference type="Proteomes" id="UP000697107">
    <property type="component" value="Unassembled WGS sequence"/>
</dbReference>
<accession>A0A329SNI6</accession>
<dbReference type="Proteomes" id="UP000735874">
    <property type="component" value="Unassembled WGS sequence"/>
</dbReference>
<dbReference type="EMBL" id="RCMK01000244">
    <property type="protein sequence ID" value="KAG2941541.1"/>
    <property type="molecule type" value="Genomic_DNA"/>
</dbReference>
<evidence type="ECO:0000313" key="10">
    <source>
        <dbReference type="Proteomes" id="UP000251314"/>
    </source>
</evidence>
<dbReference type="VEuPathDB" id="FungiDB:PC110_g5682"/>
<comment type="caution">
    <text evidence="9">The sequence shown here is derived from an EMBL/GenBank/DDBJ whole genome shotgun (WGS) entry which is preliminary data.</text>
</comment>
<name>A0A329SNI6_9STRA</name>
<keyword evidence="10" id="KW-1185">Reference proteome</keyword>
<evidence type="ECO:0000313" key="8">
    <source>
        <dbReference type="EMBL" id="KAG3221741.1"/>
    </source>
</evidence>
<protein>
    <submittedName>
        <fullName evidence="9">Uncharacterized protein</fullName>
    </submittedName>
</protein>
<evidence type="ECO:0000256" key="1">
    <source>
        <dbReference type="ARBA" id="ARBA00022737"/>
    </source>
</evidence>
<dbReference type="SUPFAM" id="SSF48403">
    <property type="entry name" value="Ankyrin repeat"/>
    <property type="match status" value="1"/>
</dbReference>
<evidence type="ECO:0000313" key="9">
    <source>
        <dbReference type="EMBL" id="RAW38081.1"/>
    </source>
</evidence>
<keyword evidence="2 3" id="KW-0040">ANK repeat</keyword>
<dbReference type="EMBL" id="RCMI01000037">
    <property type="protein sequence ID" value="KAG2940517.1"/>
    <property type="molecule type" value="Genomic_DNA"/>
</dbReference>
<dbReference type="EMBL" id="RCMG01000189">
    <property type="protein sequence ID" value="KAG2860269.1"/>
    <property type="molecule type" value="Genomic_DNA"/>
</dbReference>
<proteinExistence type="predicted"/>
<dbReference type="Proteomes" id="UP000736787">
    <property type="component" value="Unassembled WGS sequence"/>
</dbReference>
<sequence length="207" mass="22653">MDARLPSGGTALLTAVWHKRLAVVRILLDSGANIELRGDFQHWPPLHVAYFSGHIEFVQLIYERVPADKKLSFADLVLAQASVERSSAIYTKVVGNGKIDQKRRNGDTALRIACERGKRKTVEALLRNPSNGVNLVDADGWTPLMSASEHGHTEVVAILLEKGANSNDQLPNGFSALHIACENGHTGVVQLLLDRGASIDMIDEERE</sequence>
<reference evidence="9 10" key="1">
    <citation type="submission" date="2018-01" db="EMBL/GenBank/DDBJ databases">
        <title>Draft genome of the strawberry crown rot pathogen Phytophthora cactorum.</title>
        <authorList>
            <person name="Armitage A.D."/>
            <person name="Lysoe E."/>
            <person name="Nellist C.F."/>
            <person name="Harrison R.J."/>
            <person name="Brurberg M.B."/>
        </authorList>
    </citation>
    <scope>NUCLEOTIDE SEQUENCE [LARGE SCALE GENOMIC DNA]</scope>
    <source>
        <strain evidence="9 10">10300</strain>
    </source>
</reference>
<evidence type="ECO:0000313" key="6">
    <source>
        <dbReference type="EMBL" id="KAG2941541.1"/>
    </source>
</evidence>
<dbReference type="InterPro" id="IPR036770">
    <property type="entry name" value="Ankyrin_rpt-contain_sf"/>
</dbReference>
<feature type="repeat" description="ANK" evidence="3">
    <location>
        <begin position="7"/>
        <end position="39"/>
    </location>
</feature>
<dbReference type="Pfam" id="PF12796">
    <property type="entry name" value="Ank_2"/>
    <property type="match status" value="2"/>
</dbReference>
<dbReference type="EMBL" id="RCML01000234">
    <property type="protein sequence ID" value="KAG2984378.1"/>
    <property type="molecule type" value="Genomic_DNA"/>
</dbReference>
<dbReference type="SMART" id="SM00248">
    <property type="entry name" value="ANK"/>
    <property type="match status" value="5"/>
</dbReference>
<reference evidence="4" key="2">
    <citation type="submission" date="2018-10" db="EMBL/GenBank/DDBJ databases">
        <title>Effector identification in a new, highly contiguous assembly of the strawberry crown rot pathogen Phytophthora cactorum.</title>
        <authorList>
            <person name="Armitage A.D."/>
            <person name="Nellist C.F."/>
            <person name="Bates H."/>
            <person name="Vickerstaff R.J."/>
            <person name="Harrison R.J."/>
        </authorList>
    </citation>
    <scope>NUCLEOTIDE SEQUENCE</scope>
    <source>
        <strain evidence="4">15-7</strain>
        <strain evidence="5">4032</strain>
        <strain evidence="6">4040</strain>
        <strain evidence="7">P415</strain>
        <strain evidence="8">P421</strain>
    </source>
</reference>
<dbReference type="Proteomes" id="UP000774804">
    <property type="component" value="Unassembled WGS sequence"/>
</dbReference>
<dbReference type="EMBL" id="RCMV01000207">
    <property type="protein sequence ID" value="KAG3221741.1"/>
    <property type="molecule type" value="Genomic_DNA"/>
</dbReference>
<dbReference type="OrthoDB" id="90711at2759"/>
<dbReference type="STRING" id="29920.A0A329SNI6"/>
<dbReference type="PROSITE" id="PS50297">
    <property type="entry name" value="ANK_REP_REGION"/>
    <property type="match status" value="3"/>
</dbReference>
<keyword evidence="1" id="KW-0677">Repeat</keyword>
<gene>
    <name evidence="9" type="ORF">PC110_g5682</name>
    <name evidence="4" type="ORF">PC113_g8208</name>
    <name evidence="5" type="ORF">PC115_g2526</name>
    <name evidence="6" type="ORF">PC117_g10208</name>
    <name evidence="7" type="ORF">PC118_g8899</name>
    <name evidence="8" type="ORF">PC129_g7520</name>
</gene>
<dbReference type="PANTHER" id="PTHR24161">
    <property type="entry name" value="ANK_REP_REGION DOMAIN-CONTAINING PROTEIN-RELATED"/>
    <property type="match status" value="1"/>
</dbReference>
<dbReference type="Proteomes" id="UP000251314">
    <property type="component" value="Unassembled WGS sequence"/>
</dbReference>